<reference evidence="1 2" key="1">
    <citation type="journal article" date="2016" name="DNA Res.">
        <title>The draft genome of MD-2 pineapple using hybrid error correction of long reads.</title>
        <authorList>
            <person name="Redwan R.M."/>
            <person name="Saidin A."/>
            <person name="Kumar S.V."/>
        </authorList>
    </citation>
    <scope>NUCLEOTIDE SEQUENCE [LARGE SCALE GENOMIC DNA]</scope>
    <source>
        <strain evidence="2">cv. MD2</strain>
        <tissue evidence="1">Leaf</tissue>
    </source>
</reference>
<proteinExistence type="predicted"/>
<evidence type="ECO:0000313" key="2">
    <source>
        <dbReference type="Proteomes" id="UP000092600"/>
    </source>
</evidence>
<accession>A0A199W729</accession>
<dbReference type="SUPFAM" id="SSF51445">
    <property type="entry name" value="(Trans)glycosidases"/>
    <property type="match status" value="1"/>
</dbReference>
<organism evidence="1 2">
    <name type="scientific">Ananas comosus</name>
    <name type="common">Pineapple</name>
    <name type="synonym">Ananas ananas</name>
    <dbReference type="NCBI Taxonomy" id="4615"/>
    <lineage>
        <taxon>Eukaryota</taxon>
        <taxon>Viridiplantae</taxon>
        <taxon>Streptophyta</taxon>
        <taxon>Embryophyta</taxon>
        <taxon>Tracheophyta</taxon>
        <taxon>Spermatophyta</taxon>
        <taxon>Magnoliopsida</taxon>
        <taxon>Liliopsida</taxon>
        <taxon>Poales</taxon>
        <taxon>Bromeliaceae</taxon>
        <taxon>Bromelioideae</taxon>
        <taxon>Ananas</taxon>
    </lineage>
</organism>
<dbReference type="EMBL" id="LSRQ01000138">
    <property type="protein sequence ID" value="OAY85046.1"/>
    <property type="molecule type" value="Genomic_DNA"/>
</dbReference>
<gene>
    <name evidence="1" type="ORF">ACMD2_22178</name>
</gene>
<protein>
    <submittedName>
        <fullName evidence="1">Acidic endochitinase SE2</fullName>
    </submittedName>
</protein>
<dbReference type="STRING" id="4615.A0A199W729"/>
<dbReference type="Gene3D" id="3.20.20.80">
    <property type="entry name" value="Glycosidases"/>
    <property type="match status" value="1"/>
</dbReference>
<sequence length="50" mass="5128">AWKQCLSISARKIFVGLPAAPQAAGSGFVPAGDLTSQVLPIIKKSGKYGV</sequence>
<feature type="non-terminal residue" evidence="1">
    <location>
        <position position="1"/>
    </location>
</feature>
<dbReference type="Proteomes" id="UP000092600">
    <property type="component" value="Unassembled WGS sequence"/>
</dbReference>
<evidence type="ECO:0000313" key="1">
    <source>
        <dbReference type="EMBL" id="OAY85046.1"/>
    </source>
</evidence>
<dbReference type="AlphaFoldDB" id="A0A199W729"/>
<name>A0A199W729_ANACO</name>
<comment type="caution">
    <text evidence="1">The sequence shown here is derived from an EMBL/GenBank/DDBJ whole genome shotgun (WGS) entry which is preliminary data.</text>
</comment>
<dbReference type="InterPro" id="IPR017853">
    <property type="entry name" value="GH"/>
</dbReference>